<dbReference type="InterPro" id="IPR035396">
    <property type="entry name" value="Bac_rhamnosid6H"/>
</dbReference>
<proteinExistence type="predicted"/>
<dbReference type="Pfam" id="PF08531">
    <property type="entry name" value="Bac_rhamnosid_N"/>
    <property type="match status" value="1"/>
</dbReference>
<gene>
    <name evidence="9" type="ORF">GCM10009801_13170</name>
</gene>
<organism evidence="9 10">
    <name type="scientific">Streptomyces albiaxialis</name>
    <dbReference type="NCBI Taxonomy" id="329523"/>
    <lineage>
        <taxon>Bacteria</taxon>
        <taxon>Bacillati</taxon>
        <taxon>Actinomycetota</taxon>
        <taxon>Actinomycetes</taxon>
        <taxon>Kitasatosporales</taxon>
        <taxon>Streptomycetaceae</taxon>
        <taxon>Streptomyces</taxon>
    </lineage>
</organism>
<evidence type="ECO:0000259" key="8">
    <source>
        <dbReference type="Pfam" id="PF17390"/>
    </source>
</evidence>
<evidence type="ECO:0000256" key="3">
    <source>
        <dbReference type="ARBA" id="ARBA00022801"/>
    </source>
</evidence>
<evidence type="ECO:0000256" key="2">
    <source>
        <dbReference type="ARBA" id="ARBA00012652"/>
    </source>
</evidence>
<dbReference type="InterPro" id="IPR008902">
    <property type="entry name" value="Rhamnosid_concanavalin"/>
</dbReference>
<protein>
    <recommendedName>
        <fullName evidence="2">alpha-L-rhamnosidase</fullName>
        <ecNumber evidence="2">3.2.1.40</ecNumber>
    </recommendedName>
</protein>
<feature type="domain" description="Bacterial alpha-L-rhamnosidase N-terminal" evidence="6">
    <location>
        <begin position="358"/>
        <end position="525"/>
    </location>
</feature>
<reference evidence="9 10" key="1">
    <citation type="journal article" date="2019" name="Int. J. Syst. Evol. Microbiol.">
        <title>The Global Catalogue of Microorganisms (GCM) 10K type strain sequencing project: providing services to taxonomists for standard genome sequencing and annotation.</title>
        <authorList>
            <consortium name="The Broad Institute Genomics Platform"/>
            <consortium name="The Broad Institute Genome Sequencing Center for Infectious Disease"/>
            <person name="Wu L."/>
            <person name="Ma J."/>
        </authorList>
    </citation>
    <scope>NUCLEOTIDE SEQUENCE [LARGE SCALE GENOMIC DNA]</scope>
    <source>
        <strain evidence="9 10">JCM 15478</strain>
    </source>
</reference>
<dbReference type="InterPro" id="IPR013783">
    <property type="entry name" value="Ig-like_fold"/>
</dbReference>
<comment type="catalytic activity">
    <reaction evidence="1">
        <text>Hydrolysis of terminal non-reducing alpha-L-rhamnose residues in alpha-L-rhamnosides.</text>
        <dbReference type="EC" id="3.2.1.40"/>
    </reaction>
</comment>
<keyword evidence="3 9" id="KW-0378">Hydrolase</keyword>
<evidence type="ECO:0000259" key="5">
    <source>
        <dbReference type="Pfam" id="PF05592"/>
    </source>
</evidence>
<dbReference type="PANTHER" id="PTHR33307:SF6">
    <property type="entry name" value="ALPHA-RHAMNOSIDASE (EUROFUNG)-RELATED"/>
    <property type="match status" value="1"/>
</dbReference>
<dbReference type="Pfam" id="PF17390">
    <property type="entry name" value="Bac_rhamnosid_C"/>
    <property type="match status" value="1"/>
</dbReference>
<dbReference type="InterPro" id="IPR012341">
    <property type="entry name" value="6hp_glycosidase-like_sf"/>
</dbReference>
<comment type="caution">
    <text evidence="9">The sequence shown here is derived from an EMBL/GenBank/DDBJ whole genome shotgun (WGS) entry which is preliminary data.</text>
</comment>
<dbReference type="InterPro" id="IPR035398">
    <property type="entry name" value="Bac_rhamnosid_C"/>
</dbReference>
<dbReference type="PROSITE" id="PS51318">
    <property type="entry name" value="TAT"/>
    <property type="match status" value="1"/>
</dbReference>
<dbReference type="Gene3D" id="1.50.10.10">
    <property type="match status" value="1"/>
</dbReference>
<keyword evidence="10" id="KW-1185">Reference proteome</keyword>
<accession>A0ABN2VMU5</accession>
<dbReference type="InterPro" id="IPR016007">
    <property type="entry name" value="Alpha_rhamnosid"/>
</dbReference>
<evidence type="ECO:0000259" key="7">
    <source>
        <dbReference type="Pfam" id="PF17389"/>
    </source>
</evidence>
<evidence type="ECO:0000256" key="4">
    <source>
        <dbReference type="SAM" id="SignalP"/>
    </source>
</evidence>
<dbReference type="InterPro" id="IPR006311">
    <property type="entry name" value="TAT_signal"/>
</dbReference>
<dbReference type="PIRSF" id="PIRSF010631">
    <property type="entry name" value="A-rhamnsds"/>
    <property type="match status" value="1"/>
</dbReference>
<feature type="domain" description="Alpha-L-rhamnosidase concanavalin-like" evidence="5">
    <location>
        <begin position="535"/>
        <end position="637"/>
    </location>
</feature>
<dbReference type="Pfam" id="PF17389">
    <property type="entry name" value="Bac_rhamnosid6H"/>
    <property type="match status" value="1"/>
</dbReference>
<feature type="domain" description="Alpha-L-rhamnosidase C-terminal" evidence="8">
    <location>
        <begin position="981"/>
        <end position="1055"/>
    </location>
</feature>
<feature type="domain" description="Alpha-L-rhamnosidase six-hairpin glycosidase" evidence="7">
    <location>
        <begin position="643"/>
        <end position="979"/>
    </location>
</feature>
<name>A0ABN2VMU5_9ACTN</name>
<dbReference type="EMBL" id="BAAAPE010000002">
    <property type="protein sequence ID" value="GAA2066587.1"/>
    <property type="molecule type" value="Genomic_DNA"/>
</dbReference>
<evidence type="ECO:0000313" key="10">
    <source>
        <dbReference type="Proteomes" id="UP001500016"/>
    </source>
</evidence>
<dbReference type="PANTHER" id="PTHR33307">
    <property type="entry name" value="ALPHA-RHAMNOSIDASE (EUROFUNG)"/>
    <property type="match status" value="1"/>
</dbReference>
<dbReference type="Proteomes" id="UP001500016">
    <property type="component" value="Unassembled WGS sequence"/>
</dbReference>
<dbReference type="Gene3D" id="2.60.40.10">
    <property type="entry name" value="Immunoglobulins"/>
    <property type="match status" value="1"/>
</dbReference>
<dbReference type="Gene3D" id="2.60.120.260">
    <property type="entry name" value="Galactose-binding domain-like"/>
    <property type="match status" value="3"/>
</dbReference>
<dbReference type="SUPFAM" id="SSF49785">
    <property type="entry name" value="Galactose-binding domain-like"/>
    <property type="match status" value="2"/>
</dbReference>
<dbReference type="SUPFAM" id="SSF49265">
    <property type="entry name" value="Fibronectin type III"/>
    <property type="match status" value="1"/>
</dbReference>
<dbReference type="InterPro" id="IPR036116">
    <property type="entry name" value="FN3_sf"/>
</dbReference>
<evidence type="ECO:0000259" key="6">
    <source>
        <dbReference type="Pfam" id="PF08531"/>
    </source>
</evidence>
<dbReference type="Pfam" id="PF05592">
    <property type="entry name" value="Bac_rhamnosid"/>
    <property type="match status" value="1"/>
</dbReference>
<evidence type="ECO:0000313" key="9">
    <source>
        <dbReference type="EMBL" id="GAA2066587.1"/>
    </source>
</evidence>
<evidence type="ECO:0000256" key="1">
    <source>
        <dbReference type="ARBA" id="ARBA00001445"/>
    </source>
</evidence>
<sequence length="1088" mass="118084">MISRRHLLATATTTAAAATTATAVSSLPGTAASAAPAGLRVESTTTEYADRPLGLDAARPRLSWVLGADGHDRKQTAYRIRVATSPDRLGSPDVWDSGRKESGRSVLVPYGGPALRPRTRYHWSVRVWDGEGHASEWSEPTWWETGLTVAGKGGSAGDGEWKARWIAPPAALVDPPPLEGASWVWFPEGSPGQLPAATRWFRGTFTADTGVRGARLVLAADDGFTAYVNGAEVAVREGLAIQKSWSHPVHLDVTEHLREGGNVLAVAASNAEQGAAGLLAVLEVTTARGTSRFTTADDGWRCADSEPPGDAWRAPAYDDSGWQQARAVAAWGDGPWGKVLAQQTPSQMRRSFRLPRGRVARARLYATALGLYEARLNGQRVGEDLLTPGWTDYAHRVAYQAYDVTRAVRGGANALAVTLAPGWYAGNIGWFGQHHYGKHPALLAQLEVTYEDGRTERVVSDEGWRAARGPLMAADLMMGEDHDARAETPGWDAPGYDDGSWRPVEAPSGDMPEIVAMTDAPTRVMKELEPVSVREVRPGTHLFDLGQNMVGTVRLKVSGGRKGQRVTLRHGEVLDKDGALYVDNLRTARPVDTYTLHGGRGTETYTPRFTFHGFRYVEVSGYPGRPQKDAVTGRVLHTAAPFTMEFSTDVPMLNQLHSNITWGQRGNFLSVPTDTPARDERLGWTGDINVFAPTAAYVMESARFLTKWLQDLRDGQPDEGNDEGAFPDVAPYIGPVGKGVAGWGDAGVTVPWSLHRAYGDERVLEENWDAMRAWIAYLEKHSDGLLRPAEGYGDWLNIEDETPKDVIGTAYFAHATDLVADTARLIGENAAPYEELLERVKKAFQTAYVSGDGRVKGDTQTAYVLALSMDLLPTAALRRAAADRLVALVKAKDWHLSTGFLGTPRLLPALTAAGHTDVAYRLLRQRTFPSWGYQIDKGATTMWERWDSIKPDGSFQDVGMNSFNHYAYGSVGSWMYENIAGIAPGGPGFRETVVRPRPGGGVRRASGRHRTPYGTVATGWSLEGGSGGERFTLDVTVPVNTTAEVWVPAERASDVSLKDAPGAGFRRMEDGCAVFSVGSGRRRFTTGG</sequence>
<dbReference type="InterPro" id="IPR008979">
    <property type="entry name" value="Galactose-bd-like_sf"/>
</dbReference>
<feature type="chain" id="PRO_5045904505" description="alpha-L-rhamnosidase" evidence="4">
    <location>
        <begin position="18"/>
        <end position="1088"/>
    </location>
</feature>
<keyword evidence="4" id="KW-0732">Signal</keyword>
<dbReference type="GO" id="GO:0016787">
    <property type="term" value="F:hydrolase activity"/>
    <property type="evidence" value="ECO:0007669"/>
    <property type="project" value="UniProtKB-KW"/>
</dbReference>
<dbReference type="InterPro" id="IPR013737">
    <property type="entry name" value="Bac_rhamnosid_N"/>
</dbReference>
<dbReference type="Gene3D" id="2.60.420.10">
    <property type="entry name" value="Maltose phosphorylase, domain 3"/>
    <property type="match status" value="1"/>
</dbReference>
<dbReference type="RefSeq" id="WP_344524979.1">
    <property type="nucleotide sequence ID" value="NZ_BAAAPE010000002.1"/>
</dbReference>
<dbReference type="Pfam" id="PF25788">
    <property type="entry name" value="Ig_Rha78A_N"/>
    <property type="match status" value="1"/>
</dbReference>
<dbReference type="InterPro" id="IPR008928">
    <property type="entry name" value="6-hairpin_glycosidase_sf"/>
</dbReference>
<dbReference type="SUPFAM" id="SSF48208">
    <property type="entry name" value="Six-hairpin glycosidases"/>
    <property type="match status" value="1"/>
</dbReference>
<feature type="signal peptide" evidence="4">
    <location>
        <begin position="1"/>
        <end position="17"/>
    </location>
</feature>
<dbReference type="EC" id="3.2.1.40" evidence="2"/>